<organism evidence="10 11">
    <name type="scientific">Helobdella robusta</name>
    <name type="common">Californian leech</name>
    <dbReference type="NCBI Taxonomy" id="6412"/>
    <lineage>
        <taxon>Eukaryota</taxon>
        <taxon>Metazoa</taxon>
        <taxon>Spiralia</taxon>
        <taxon>Lophotrochozoa</taxon>
        <taxon>Annelida</taxon>
        <taxon>Clitellata</taxon>
        <taxon>Hirudinea</taxon>
        <taxon>Rhynchobdellida</taxon>
        <taxon>Glossiphoniidae</taxon>
        <taxon>Helobdella</taxon>
    </lineage>
</organism>
<dbReference type="RefSeq" id="XP_009025715.1">
    <property type="nucleotide sequence ID" value="XM_009027467.1"/>
</dbReference>
<dbReference type="GO" id="GO:0005886">
    <property type="term" value="C:plasma membrane"/>
    <property type="evidence" value="ECO:0000318"/>
    <property type="project" value="GO_Central"/>
</dbReference>
<feature type="transmembrane region" description="Helical" evidence="8">
    <location>
        <begin position="47"/>
        <end position="69"/>
    </location>
</feature>
<keyword evidence="5 8" id="KW-0472">Membrane</keyword>
<dbReference type="AlphaFoldDB" id="T1EUB3"/>
<dbReference type="Pfam" id="PF00335">
    <property type="entry name" value="Tetraspanin"/>
    <property type="match status" value="1"/>
</dbReference>
<dbReference type="OrthoDB" id="10033535at2759"/>
<dbReference type="InParanoid" id="T1EUB3"/>
<reference evidence="11" key="1">
    <citation type="submission" date="2012-12" db="EMBL/GenBank/DDBJ databases">
        <authorList>
            <person name="Hellsten U."/>
            <person name="Grimwood J."/>
            <person name="Chapman J.A."/>
            <person name="Shapiro H."/>
            <person name="Aerts A."/>
            <person name="Otillar R.P."/>
            <person name="Terry A.Y."/>
            <person name="Boore J.L."/>
            <person name="Simakov O."/>
            <person name="Marletaz F."/>
            <person name="Cho S.-J."/>
            <person name="Edsinger-Gonzales E."/>
            <person name="Havlak P."/>
            <person name="Kuo D.-H."/>
            <person name="Larsson T."/>
            <person name="Lv J."/>
            <person name="Arendt D."/>
            <person name="Savage R."/>
            <person name="Osoegawa K."/>
            <person name="de Jong P."/>
            <person name="Lindberg D.R."/>
            <person name="Seaver E.C."/>
            <person name="Weisblat D.A."/>
            <person name="Putnam N.H."/>
            <person name="Grigoriev I.V."/>
            <person name="Rokhsar D.S."/>
        </authorList>
    </citation>
    <scope>NUCLEOTIDE SEQUENCE</scope>
</reference>
<evidence type="ECO:0000256" key="8">
    <source>
        <dbReference type="SAM" id="Phobius"/>
    </source>
</evidence>
<accession>T1EUB3</accession>
<dbReference type="Proteomes" id="UP000015101">
    <property type="component" value="Unassembled WGS sequence"/>
</dbReference>
<dbReference type="InterPro" id="IPR008952">
    <property type="entry name" value="Tetraspanin_EC2_sf"/>
</dbReference>
<dbReference type="FunFam" id="1.10.1450.10:FF:000013">
    <property type="entry name" value="Tetraspanin"/>
    <property type="match status" value="1"/>
</dbReference>
<comment type="subcellular location">
    <subcellularLocation>
        <location evidence="1">Membrane</location>
        <topology evidence="1">Multi-pass membrane protein</topology>
    </subcellularLocation>
</comment>
<dbReference type="CTD" id="20200163"/>
<dbReference type="EMBL" id="AMQM01001414">
    <property type="status" value="NOT_ANNOTATED_CDS"/>
    <property type="molecule type" value="Genomic_DNA"/>
</dbReference>
<comment type="similarity">
    <text evidence="2">Belongs to the tetraspanin (TM4SF) family.</text>
</comment>
<dbReference type="HOGENOM" id="CLU_055524_6_5_1"/>
<dbReference type="EMBL" id="KB097495">
    <property type="protein sequence ID" value="ESN96569.1"/>
    <property type="molecule type" value="Genomic_DNA"/>
</dbReference>
<protein>
    <recommendedName>
        <fullName evidence="7">Tetraspanin-6</fullName>
    </recommendedName>
</protein>
<dbReference type="InterPro" id="IPR018499">
    <property type="entry name" value="Tetraspanin/Peripherin"/>
</dbReference>
<evidence type="ECO:0000256" key="4">
    <source>
        <dbReference type="ARBA" id="ARBA00022989"/>
    </source>
</evidence>
<gene>
    <name evidence="10" type="primary">20200163</name>
    <name evidence="9" type="ORF">HELRODRAFT_163646</name>
</gene>
<evidence type="ECO:0000256" key="1">
    <source>
        <dbReference type="ARBA" id="ARBA00004141"/>
    </source>
</evidence>
<keyword evidence="3 8" id="KW-0812">Transmembrane</keyword>
<feature type="transmembrane region" description="Helical" evidence="8">
    <location>
        <begin position="12"/>
        <end position="35"/>
    </location>
</feature>
<evidence type="ECO:0000256" key="5">
    <source>
        <dbReference type="ARBA" id="ARBA00023136"/>
    </source>
</evidence>
<keyword evidence="6" id="KW-0325">Glycoprotein</keyword>
<evidence type="ECO:0000313" key="10">
    <source>
        <dbReference type="EnsemblMetazoa" id="HelroP163646"/>
    </source>
</evidence>
<dbReference type="eggNOG" id="KOG3882">
    <property type="taxonomic scope" value="Eukaryota"/>
</dbReference>
<keyword evidence="4 8" id="KW-1133">Transmembrane helix</keyword>
<evidence type="ECO:0000313" key="11">
    <source>
        <dbReference type="Proteomes" id="UP000015101"/>
    </source>
</evidence>
<sequence length="178" mass="19365">MSGVVKCLQVFVSLLCIIQLALGIAFLVLGGISFGKSGGNTETRSSAIFLLVVGSIIVLVALFGLFGAISKNRCLLIIATDQVSKKFNESMFNYKTDSASTLYINAMQNGFECCGYNDFNDWRKVPSFAPTELPTSCCKNSTGTTKYCDVNLNKDLVYQKLITLILASVLTDKIRGEQ</sequence>
<dbReference type="SUPFAM" id="SSF48652">
    <property type="entry name" value="Tetraspanin"/>
    <property type="match status" value="1"/>
</dbReference>
<dbReference type="Gene3D" id="1.10.1450.10">
    <property type="entry name" value="Tetraspanin"/>
    <property type="match status" value="1"/>
</dbReference>
<evidence type="ECO:0000256" key="3">
    <source>
        <dbReference type="ARBA" id="ARBA00022692"/>
    </source>
</evidence>
<reference evidence="9 11" key="2">
    <citation type="journal article" date="2013" name="Nature">
        <title>Insights into bilaterian evolution from three spiralian genomes.</title>
        <authorList>
            <person name="Simakov O."/>
            <person name="Marletaz F."/>
            <person name="Cho S.J."/>
            <person name="Edsinger-Gonzales E."/>
            <person name="Havlak P."/>
            <person name="Hellsten U."/>
            <person name="Kuo D.H."/>
            <person name="Larsson T."/>
            <person name="Lv J."/>
            <person name="Arendt D."/>
            <person name="Savage R."/>
            <person name="Osoegawa K."/>
            <person name="de Jong P."/>
            <person name="Grimwood J."/>
            <person name="Chapman J.A."/>
            <person name="Shapiro H."/>
            <person name="Aerts A."/>
            <person name="Otillar R.P."/>
            <person name="Terry A.Y."/>
            <person name="Boore J.L."/>
            <person name="Grigoriev I.V."/>
            <person name="Lindberg D.R."/>
            <person name="Seaver E.C."/>
            <person name="Weisblat D.A."/>
            <person name="Putnam N.H."/>
            <person name="Rokhsar D.S."/>
        </authorList>
    </citation>
    <scope>NUCLEOTIDE SEQUENCE</scope>
</reference>
<keyword evidence="11" id="KW-1185">Reference proteome</keyword>
<dbReference type="GeneID" id="20200163"/>
<evidence type="ECO:0000256" key="7">
    <source>
        <dbReference type="ARBA" id="ARBA00072055"/>
    </source>
</evidence>
<proteinExistence type="inferred from homology"/>
<evidence type="ECO:0000256" key="6">
    <source>
        <dbReference type="ARBA" id="ARBA00023180"/>
    </source>
</evidence>
<reference evidence="10" key="3">
    <citation type="submission" date="2015-06" db="UniProtKB">
        <authorList>
            <consortium name="EnsemblMetazoa"/>
        </authorList>
    </citation>
    <scope>IDENTIFICATION</scope>
</reference>
<dbReference type="KEGG" id="hro:HELRODRAFT_163646"/>
<name>T1EUB3_HELRO</name>
<evidence type="ECO:0000256" key="2">
    <source>
        <dbReference type="ARBA" id="ARBA00006840"/>
    </source>
</evidence>
<evidence type="ECO:0000313" key="9">
    <source>
        <dbReference type="EMBL" id="ESN96569.1"/>
    </source>
</evidence>
<dbReference type="EnsemblMetazoa" id="HelroT163646">
    <property type="protein sequence ID" value="HelroP163646"/>
    <property type="gene ID" value="HelroG163646"/>
</dbReference>